<dbReference type="AlphaFoldDB" id="A0A9P8TN01"/>
<evidence type="ECO:0000313" key="1">
    <source>
        <dbReference type="EMBL" id="KAH3684826.1"/>
    </source>
</evidence>
<protein>
    <submittedName>
        <fullName evidence="1">Uncharacterized protein</fullName>
    </submittedName>
</protein>
<sequence length="94" mass="10793">MNIGKHRDDSTDEFSTILRLSSSCVTRICVSKELALMRNRDCLRYKIEVNLKVLNSFSWTFRSSLLKLDRSPSSGSQFSILFSKSLIWSRSLAL</sequence>
<evidence type="ECO:0000313" key="2">
    <source>
        <dbReference type="Proteomes" id="UP000774326"/>
    </source>
</evidence>
<reference evidence="1" key="2">
    <citation type="submission" date="2021-01" db="EMBL/GenBank/DDBJ databases">
        <authorList>
            <person name="Schikora-Tamarit M.A."/>
        </authorList>
    </citation>
    <scope>NUCLEOTIDE SEQUENCE</scope>
    <source>
        <strain evidence="1">CBS2887</strain>
    </source>
</reference>
<proteinExistence type="predicted"/>
<accession>A0A9P8TN01</accession>
<dbReference type="Proteomes" id="UP000774326">
    <property type="component" value="Unassembled WGS sequence"/>
</dbReference>
<keyword evidence="2" id="KW-1185">Reference proteome</keyword>
<name>A0A9P8TN01_WICPI</name>
<dbReference type="EMBL" id="JAEUBG010002298">
    <property type="protein sequence ID" value="KAH3684826.1"/>
    <property type="molecule type" value="Genomic_DNA"/>
</dbReference>
<organism evidence="1 2">
    <name type="scientific">Wickerhamomyces pijperi</name>
    <name type="common">Yeast</name>
    <name type="synonym">Pichia pijperi</name>
    <dbReference type="NCBI Taxonomy" id="599730"/>
    <lineage>
        <taxon>Eukaryota</taxon>
        <taxon>Fungi</taxon>
        <taxon>Dikarya</taxon>
        <taxon>Ascomycota</taxon>
        <taxon>Saccharomycotina</taxon>
        <taxon>Saccharomycetes</taxon>
        <taxon>Phaffomycetales</taxon>
        <taxon>Wickerhamomycetaceae</taxon>
        <taxon>Wickerhamomyces</taxon>
    </lineage>
</organism>
<comment type="caution">
    <text evidence="1">The sequence shown here is derived from an EMBL/GenBank/DDBJ whole genome shotgun (WGS) entry which is preliminary data.</text>
</comment>
<reference evidence="1" key="1">
    <citation type="journal article" date="2021" name="Open Biol.">
        <title>Shared evolutionary footprints suggest mitochondrial oxidative damage underlies multiple complex I losses in fungi.</title>
        <authorList>
            <person name="Schikora-Tamarit M.A."/>
            <person name="Marcet-Houben M."/>
            <person name="Nosek J."/>
            <person name="Gabaldon T."/>
        </authorList>
    </citation>
    <scope>NUCLEOTIDE SEQUENCE</scope>
    <source>
        <strain evidence="1">CBS2887</strain>
    </source>
</reference>
<gene>
    <name evidence="1" type="ORF">WICPIJ_004179</name>
</gene>